<evidence type="ECO:0000313" key="3">
    <source>
        <dbReference type="Proteomes" id="UP000287547"/>
    </source>
</evidence>
<dbReference type="EMBL" id="QHKI01000010">
    <property type="protein sequence ID" value="RSM86003.1"/>
    <property type="molecule type" value="Genomic_DNA"/>
</dbReference>
<accession>A0A428ZD51</accession>
<evidence type="ECO:0000256" key="1">
    <source>
        <dbReference type="SAM" id="SignalP"/>
    </source>
</evidence>
<gene>
    <name evidence="2" type="ORF">DMH04_15120</name>
</gene>
<dbReference type="AlphaFoldDB" id="A0A428ZD51"/>
<evidence type="ECO:0008006" key="4">
    <source>
        <dbReference type="Google" id="ProtNLM"/>
    </source>
</evidence>
<feature type="chain" id="PRO_5019236024" description="Carboxypeptidase regulatory-like domain-containing protein" evidence="1">
    <location>
        <begin position="23"/>
        <end position="317"/>
    </location>
</feature>
<feature type="signal peptide" evidence="1">
    <location>
        <begin position="1"/>
        <end position="22"/>
    </location>
</feature>
<proteinExistence type="predicted"/>
<dbReference type="Proteomes" id="UP000287547">
    <property type="component" value="Unassembled WGS sequence"/>
</dbReference>
<reference evidence="2 3" key="1">
    <citation type="submission" date="2018-05" db="EMBL/GenBank/DDBJ databases">
        <title>Evolution of GPA BGCs.</title>
        <authorList>
            <person name="Waglechner N."/>
            <person name="Wright G.D."/>
        </authorList>
    </citation>
    <scope>NUCLEOTIDE SEQUENCE [LARGE SCALE GENOMIC DNA]</scope>
    <source>
        <strain evidence="2 3">A82846</strain>
    </source>
</reference>
<name>A0A428ZD51_KIBAR</name>
<organism evidence="2 3">
    <name type="scientific">Kibdelosporangium aridum</name>
    <dbReference type="NCBI Taxonomy" id="2030"/>
    <lineage>
        <taxon>Bacteria</taxon>
        <taxon>Bacillati</taxon>
        <taxon>Actinomycetota</taxon>
        <taxon>Actinomycetes</taxon>
        <taxon>Pseudonocardiales</taxon>
        <taxon>Pseudonocardiaceae</taxon>
        <taxon>Kibdelosporangium</taxon>
    </lineage>
</organism>
<keyword evidence="1" id="KW-0732">Signal</keyword>
<sequence length="317" mass="33629">MMIKAMGAALVAVVALAVPAAAQEMPGFEMSFVDGTTGAPVENVCLGMVDESDRGVVEPQLMVQCSDSSGKVRNYYTNRHRFYVWSKDGSYGSHWVGPHGPTGVFARAKWFEAKDRVTRVTVTMGAPGEIAGIVTDSTTGAPVAGLCPMPTPAGKGFGGFPGVTCSNDAGEYKISGLAAADWVVQFADFTGKYAWEWSGNAPNRLAASTVRVRSGATTALGAKLQPAGQITGKLVNVPDRGQYTSIDVVNRWTGDFASPRPVKDSTTLTYSVTGLNTQLVEISYVAMGTPRYEYPEPVRVTAGRTTPDIDLVFPPQS</sequence>
<evidence type="ECO:0000313" key="2">
    <source>
        <dbReference type="EMBL" id="RSM86003.1"/>
    </source>
</evidence>
<comment type="caution">
    <text evidence="2">The sequence shown here is derived from an EMBL/GenBank/DDBJ whole genome shotgun (WGS) entry which is preliminary data.</text>
</comment>
<protein>
    <recommendedName>
        <fullName evidence="4">Carboxypeptidase regulatory-like domain-containing protein</fullName>
    </recommendedName>
</protein>